<evidence type="ECO:0000256" key="8">
    <source>
        <dbReference type="ARBA" id="ARBA00022842"/>
    </source>
</evidence>
<dbReference type="Gene3D" id="1.10.132.30">
    <property type="match status" value="1"/>
</dbReference>
<evidence type="ECO:0000256" key="6">
    <source>
        <dbReference type="ARBA" id="ARBA00022723"/>
    </source>
</evidence>
<proteinExistence type="inferred from homology"/>
<dbReference type="GO" id="GO:0003899">
    <property type="term" value="F:DNA-directed RNA polymerase activity"/>
    <property type="evidence" value="ECO:0007669"/>
    <property type="project" value="UniProtKB-UniRule"/>
</dbReference>
<dbReference type="EC" id="2.7.7.6" evidence="11"/>
<dbReference type="Gene3D" id="2.40.40.20">
    <property type="match status" value="1"/>
</dbReference>
<evidence type="ECO:0000256" key="11">
    <source>
        <dbReference type="HAMAP-Rule" id="MF_01322"/>
    </source>
</evidence>
<keyword evidence="4 11" id="KW-0808">Transferase</keyword>
<dbReference type="Pfam" id="PF00623">
    <property type="entry name" value="RNA_pol_Rpb1_2"/>
    <property type="match status" value="1"/>
</dbReference>
<feature type="binding site" evidence="11">
    <location>
        <position position="900"/>
    </location>
    <ligand>
        <name>Zn(2+)</name>
        <dbReference type="ChEBI" id="CHEBI:29105"/>
        <label>2</label>
    </ligand>
</feature>
<dbReference type="OrthoDB" id="9815296at2"/>
<dbReference type="Gene3D" id="2.40.50.100">
    <property type="match status" value="1"/>
</dbReference>
<dbReference type="Proteomes" id="UP000036106">
    <property type="component" value="Chromosome"/>
</dbReference>
<feature type="binding site" evidence="11">
    <location>
        <position position="903"/>
    </location>
    <ligand>
        <name>Zn(2+)</name>
        <dbReference type="ChEBI" id="CHEBI:29105"/>
        <label>2</label>
    </ligand>
</feature>
<comment type="similarity">
    <text evidence="2 11 12">Belongs to the RNA polymerase beta' chain family.</text>
</comment>
<evidence type="ECO:0000256" key="7">
    <source>
        <dbReference type="ARBA" id="ARBA00022833"/>
    </source>
</evidence>
<dbReference type="AlphaFoldDB" id="A0A0H4QK56"/>
<dbReference type="Gene3D" id="1.10.150.390">
    <property type="match status" value="1"/>
</dbReference>
<evidence type="ECO:0000256" key="4">
    <source>
        <dbReference type="ARBA" id="ARBA00022679"/>
    </source>
</evidence>
<name>A0A0H4QK56_9LACO</name>
<feature type="binding site" evidence="11">
    <location>
        <position position="75"/>
    </location>
    <ligand>
        <name>Zn(2+)</name>
        <dbReference type="ChEBI" id="CHEBI:29105"/>
        <label>1</label>
    </ligand>
</feature>
<dbReference type="NCBIfam" id="TIGR02386">
    <property type="entry name" value="rpoC_TIGR"/>
    <property type="match status" value="1"/>
</dbReference>
<dbReference type="PANTHER" id="PTHR19376:SF54">
    <property type="entry name" value="DNA-DIRECTED RNA POLYMERASE SUBUNIT BETA"/>
    <property type="match status" value="1"/>
</dbReference>
<keyword evidence="8 11" id="KW-0460">Magnesium</keyword>
<dbReference type="RefSeq" id="WP_048704098.1">
    <property type="nucleotide sequence ID" value="NZ_CP012034.1"/>
</dbReference>
<dbReference type="CDD" id="cd02655">
    <property type="entry name" value="RNAP_beta'_C"/>
    <property type="match status" value="1"/>
</dbReference>
<feature type="binding site" evidence="11">
    <location>
        <position position="60"/>
    </location>
    <ligand>
        <name>Zn(2+)</name>
        <dbReference type="ChEBI" id="CHEBI:29105"/>
        <label>1</label>
    </ligand>
</feature>
<keyword evidence="6 11" id="KW-0479">Metal-binding</keyword>
<evidence type="ECO:0000313" key="15">
    <source>
        <dbReference type="Proteomes" id="UP000036106"/>
    </source>
</evidence>
<dbReference type="Pfam" id="PF04983">
    <property type="entry name" value="RNA_pol_Rpb1_3"/>
    <property type="match status" value="1"/>
</dbReference>
<dbReference type="GO" id="GO:0003677">
    <property type="term" value="F:DNA binding"/>
    <property type="evidence" value="ECO:0007669"/>
    <property type="project" value="UniProtKB-UniRule"/>
</dbReference>
<dbReference type="HAMAP" id="MF_01322">
    <property type="entry name" value="RNApol_bact_RpoC"/>
    <property type="match status" value="1"/>
</dbReference>
<evidence type="ECO:0000256" key="1">
    <source>
        <dbReference type="ARBA" id="ARBA00004026"/>
    </source>
</evidence>
<dbReference type="PANTHER" id="PTHR19376">
    <property type="entry name" value="DNA-DIRECTED RNA POLYMERASE"/>
    <property type="match status" value="1"/>
</dbReference>
<dbReference type="FunFam" id="4.10.860.120:FF:000001">
    <property type="entry name" value="DNA-directed RNA polymerase subunit beta"/>
    <property type="match status" value="1"/>
</dbReference>
<evidence type="ECO:0000256" key="12">
    <source>
        <dbReference type="RuleBase" id="RU004279"/>
    </source>
</evidence>
<dbReference type="Pfam" id="PF05000">
    <property type="entry name" value="RNA_pol_Rpb1_4"/>
    <property type="match status" value="1"/>
</dbReference>
<dbReference type="GO" id="GO:0000287">
    <property type="term" value="F:magnesium ion binding"/>
    <property type="evidence" value="ECO:0007669"/>
    <property type="project" value="UniProtKB-UniRule"/>
</dbReference>
<dbReference type="InterPro" id="IPR006592">
    <property type="entry name" value="RNA_pol_N"/>
</dbReference>
<evidence type="ECO:0000259" key="13">
    <source>
        <dbReference type="SMART" id="SM00663"/>
    </source>
</evidence>
<feature type="binding site" evidence="11">
    <location>
        <position position="78"/>
    </location>
    <ligand>
        <name>Zn(2+)</name>
        <dbReference type="ChEBI" id="CHEBI:29105"/>
        <label>1</label>
    </ligand>
</feature>
<keyword evidence="5 11" id="KW-0548">Nucleotidyltransferase</keyword>
<dbReference type="SUPFAM" id="SSF64484">
    <property type="entry name" value="beta and beta-prime subunits of DNA dependent RNA-polymerase"/>
    <property type="match status" value="1"/>
</dbReference>
<dbReference type="Gene3D" id="1.10.274.100">
    <property type="entry name" value="RNA polymerase Rpb1, domain 3"/>
    <property type="match status" value="1"/>
</dbReference>
<dbReference type="GO" id="GO:0006351">
    <property type="term" value="P:DNA-templated transcription"/>
    <property type="evidence" value="ECO:0007669"/>
    <property type="project" value="UniProtKB-UniRule"/>
</dbReference>
<dbReference type="InterPro" id="IPR000722">
    <property type="entry name" value="RNA_pol_asu"/>
</dbReference>
<dbReference type="Pfam" id="PF04997">
    <property type="entry name" value="RNA_pol_Rpb1_1"/>
    <property type="match status" value="1"/>
</dbReference>
<dbReference type="EMBL" id="CP012034">
    <property type="protein sequence ID" value="AKP67048.1"/>
    <property type="molecule type" value="Genomic_DNA"/>
</dbReference>
<dbReference type="Gene3D" id="4.10.860.120">
    <property type="entry name" value="RNA polymerase II, clamp domain"/>
    <property type="match status" value="1"/>
</dbReference>
<dbReference type="Gene3D" id="1.10.1790.20">
    <property type="match status" value="1"/>
</dbReference>
<keyword evidence="15" id="KW-1185">Reference proteome</keyword>
<feature type="binding site" evidence="11">
    <location>
        <position position="62"/>
    </location>
    <ligand>
        <name>Zn(2+)</name>
        <dbReference type="ChEBI" id="CHEBI:29105"/>
        <label>1</label>
    </ligand>
</feature>
<dbReference type="InterPro" id="IPR045867">
    <property type="entry name" value="DNA-dir_RpoC_beta_prime"/>
</dbReference>
<dbReference type="CDD" id="cd01609">
    <property type="entry name" value="RNAP_beta'_N"/>
    <property type="match status" value="1"/>
</dbReference>
<keyword evidence="7 11" id="KW-0862">Zinc</keyword>
<dbReference type="STRING" id="1007676.ABM34_05495"/>
<feature type="binding site" evidence="11">
    <location>
        <position position="452"/>
    </location>
    <ligand>
        <name>Mg(2+)</name>
        <dbReference type="ChEBI" id="CHEBI:18420"/>
    </ligand>
</feature>
<dbReference type="InterPro" id="IPR012754">
    <property type="entry name" value="DNA-dir_RpoC_beta_prime_bact"/>
</dbReference>
<dbReference type="SMART" id="SM00663">
    <property type="entry name" value="RPOLA_N"/>
    <property type="match status" value="1"/>
</dbReference>
<dbReference type="Gene3D" id="1.10.40.90">
    <property type="match status" value="1"/>
</dbReference>
<dbReference type="Pfam" id="PF04998">
    <property type="entry name" value="RNA_pol_Rpb1_5"/>
    <property type="match status" value="1"/>
</dbReference>
<dbReference type="InterPro" id="IPR007080">
    <property type="entry name" value="RNA_pol_Rpb1_1"/>
</dbReference>
<dbReference type="PATRIC" id="fig|1007676.4.peg.1093"/>
<evidence type="ECO:0000256" key="3">
    <source>
        <dbReference type="ARBA" id="ARBA00022478"/>
    </source>
</evidence>
<comment type="function">
    <text evidence="1 11 12">DNA-dependent RNA polymerase catalyzes the transcription of DNA into RNA using the four ribonucleoside triphosphates as substrates.</text>
</comment>
<organism evidence="14 15">
    <name type="scientific">Companilactobacillus ginsenosidimutans</name>
    <dbReference type="NCBI Taxonomy" id="1007676"/>
    <lineage>
        <taxon>Bacteria</taxon>
        <taxon>Bacillati</taxon>
        <taxon>Bacillota</taxon>
        <taxon>Bacilli</taxon>
        <taxon>Lactobacillales</taxon>
        <taxon>Lactobacillaceae</taxon>
        <taxon>Companilactobacillus</taxon>
    </lineage>
</organism>
<sequence length="1225" mass="136966">MIDVNKFESMQIGLASPDKIRSWSYGEVKKPETINYRTLKPEKDGLFDERIFGPTKDWECACGKYKRIRYKGIVCDRCGVEVTRSKVRRERMAHIELAAPVTHIWYFKGIPSRMGLVLDMSPRNLEEVIYFASYVVIDPGEGTDLETKQLLTESEYRKKREEFGNKFVAKMGAEGIRELLSQVDMAAEVKDLREVLHTAQGQKRTRAIRRLDILSAFQKSGNKPEWMVMDAIPVIPPDLRPMVQLEGGRFATSDLNDLYRRVINRNNRLKRLLDLNAPNIIVQNEKRMLQEAVDALIDNGRRGRPVTGPGNRPLKSLSHMLKGKQGRFRQNLLGKRVDYSGRSVIDVGPTLKFYQCGLPREMALELFKPFVMHELVKREIASNVKNARRKIDRQDDDIWDVLEDVIKERPVLLNRAPTLHRLGIQAFEPVLVDGKSIRLHPLACEAYNADFDGDQMAVHVPLSDEAQAEARMLMLAAHHILAPKDGKPIVTPSQDVVLGNYYLTIETRHMAGEGKIFKDLNEIKIALLNGDVHYHTRIGISVESMPKKPFKEDQRNKIMITSVGKAIFNEILPEDFPYLNEPTDDNLINGVPDKYFLGKGENIEDRLDEMELIDPLKSGYLSDIIAQIFKVYRVQRTSELLDDMKELGYTICTYSGLTVGVTDVPNLTEKPQIIDKAHKQVASISKQFRRGLITDEERHDRVISVWNETKDDIQQRLIDSFDPTNPINLMSDSGARGNISNFTQLAGMRGLMAAPNGGMMEIPVISNFREGLSVLEMFMSTHGARKGMTDTALKTANSGYLTRRLVDVAQDVIVREEDCGTDRGLEVSSIVEGTDMIEPLYDRLVGRYTQKTVKDPATGDVIVPRGVMMDEDMAQKIVDAGVETVTIRSAFTCNTKHGVCKKCYGRNLATGEEVEIGEAVGTVAAQSIGEPGTQLTMRNFHTGGVAGGDDITQGLPRVQEIVEARNPKGLAIISEVDGTITAIDENPAEHTKEITVEGNIDNRTYSVPYTSSVAVAEGDVITRGSKLTQGSIDPKELIKITNVQTTENYLLAEVQKVYRMQGVDISDKHFEVMIRQMLRKVRVLDPGDTDVLPGELMDISQFTDHNRDTLIKGGIPATGRPVLLGITKASLETNSFLSAASFQETTRVLTDASIRGKNDPLLGLKENVIIGKLIPAGTGMAKYNHMEPKKTGPMAANSLNGAYTISDIEEQMKAEDAKKQEERNK</sequence>
<reference evidence="15" key="1">
    <citation type="submission" date="2015-07" db="EMBL/GenBank/DDBJ databases">
        <title>Lactobacillus ginsenosidimutans/EMML 3141/ whole genome sequencing.</title>
        <authorList>
            <person name="Kim M.K."/>
            <person name="Im W.-T."/>
            <person name="Srinivasan S."/>
            <person name="Lee J.-J."/>
        </authorList>
    </citation>
    <scope>NUCLEOTIDE SEQUENCE [LARGE SCALE GENOMIC DNA]</scope>
    <source>
        <strain evidence="15">EMML 3041</strain>
    </source>
</reference>
<feature type="binding site" evidence="11">
    <location>
        <position position="819"/>
    </location>
    <ligand>
        <name>Zn(2+)</name>
        <dbReference type="ChEBI" id="CHEBI:29105"/>
        <label>2</label>
    </ligand>
</feature>
<dbReference type="GO" id="GO:0008270">
    <property type="term" value="F:zinc ion binding"/>
    <property type="evidence" value="ECO:0007669"/>
    <property type="project" value="UniProtKB-UniRule"/>
</dbReference>
<comment type="cofactor">
    <cofactor evidence="11">
        <name>Mg(2+)</name>
        <dbReference type="ChEBI" id="CHEBI:18420"/>
    </cofactor>
    <text evidence="11">Binds 1 Mg(2+) ion per subunit.</text>
</comment>
<feature type="binding site" evidence="11">
    <location>
        <position position="450"/>
    </location>
    <ligand>
        <name>Mg(2+)</name>
        <dbReference type="ChEBI" id="CHEBI:18420"/>
    </ligand>
</feature>
<dbReference type="InterPro" id="IPR042102">
    <property type="entry name" value="RNA_pol_Rpb1_3_sf"/>
</dbReference>
<evidence type="ECO:0000256" key="9">
    <source>
        <dbReference type="ARBA" id="ARBA00023163"/>
    </source>
</evidence>
<evidence type="ECO:0000256" key="10">
    <source>
        <dbReference type="ARBA" id="ARBA00048552"/>
    </source>
</evidence>
<accession>A0A0H4QK56</accession>
<dbReference type="InterPro" id="IPR044893">
    <property type="entry name" value="RNA_pol_Rpb1_clamp_domain"/>
</dbReference>
<comment type="cofactor">
    <cofactor evidence="11">
        <name>Zn(2+)</name>
        <dbReference type="ChEBI" id="CHEBI:29105"/>
    </cofactor>
    <text evidence="11">Binds 2 Zn(2+) ions per subunit.</text>
</comment>
<feature type="domain" description="RNA polymerase N-terminal" evidence="13">
    <location>
        <begin position="225"/>
        <end position="504"/>
    </location>
</feature>
<feature type="binding site" evidence="11">
    <location>
        <position position="454"/>
    </location>
    <ligand>
        <name>Mg(2+)</name>
        <dbReference type="ChEBI" id="CHEBI:18420"/>
    </ligand>
</feature>
<comment type="catalytic activity">
    <reaction evidence="10 11 12">
        <text>RNA(n) + a ribonucleoside 5'-triphosphate = RNA(n+1) + diphosphate</text>
        <dbReference type="Rhea" id="RHEA:21248"/>
        <dbReference type="Rhea" id="RHEA-COMP:14527"/>
        <dbReference type="Rhea" id="RHEA-COMP:17342"/>
        <dbReference type="ChEBI" id="CHEBI:33019"/>
        <dbReference type="ChEBI" id="CHEBI:61557"/>
        <dbReference type="ChEBI" id="CHEBI:140395"/>
        <dbReference type="EC" id="2.7.7.6"/>
    </reaction>
</comment>
<keyword evidence="3 11" id="KW-0240">DNA-directed RNA polymerase</keyword>
<dbReference type="GO" id="GO:0000428">
    <property type="term" value="C:DNA-directed RNA polymerase complex"/>
    <property type="evidence" value="ECO:0007669"/>
    <property type="project" value="UniProtKB-KW"/>
</dbReference>
<dbReference type="InterPro" id="IPR007083">
    <property type="entry name" value="RNA_pol_Rpb1_4"/>
</dbReference>
<dbReference type="InterPro" id="IPR038120">
    <property type="entry name" value="Rpb1_funnel_sf"/>
</dbReference>
<evidence type="ECO:0000256" key="2">
    <source>
        <dbReference type="ARBA" id="ARBA00006460"/>
    </source>
</evidence>
<comment type="subunit">
    <text evidence="11">The RNAP catalytic core consists of 2 alpha, 1 beta, 1 beta' and 1 omega subunit. When a sigma factor is associated with the core the holoenzyme is formed, which can initiate transcription.</text>
</comment>
<dbReference type="InterPro" id="IPR007081">
    <property type="entry name" value="RNA_pol_Rpb1_5"/>
</dbReference>
<evidence type="ECO:0000313" key="14">
    <source>
        <dbReference type="EMBL" id="AKP67048.1"/>
    </source>
</evidence>
<evidence type="ECO:0000256" key="5">
    <source>
        <dbReference type="ARBA" id="ARBA00022695"/>
    </source>
</evidence>
<keyword evidence="9 11" id="KW-0804">Transcription</keyword>
<gene>
    <name evidence="11" type="primary">rpoC</name>
    <name evidence="14" type="ORF">ABM34_05495</name>
</gene>
<protein>
    <recommendedName>
        <fullName evidence="11">DNA-directed RNA polymerase subunit beta'</fullName>
        <shortName evidence="11">RNAP subunit beta'</shortName>
        <ecNumber evidence="11">2.7.7.6</ecNumber>
    </recommendedName>
    <alternativeName>
        <fullName evidence="11">RNA polymerase subunit beta'</fullName>
    </alternativeName>
    <alternativeName>
        <fullName evidence="11">Transcriptase subunit beta'</fullName>
    </alternativeName>
</protein>
<dbReference type="InterPro" id="IPR007066">
    <property type="entry name" value="RNA_pol_Rpb1_3"/>
</dbReference>
<feature type="binding site" evidence="11">
    <location>
        <position position="893"/>
    </location>
    <ligand>
        <name>Zn(2+)</name>
        <dbReference type="ChEBI" id="CHEBI:29105"/>
        <label>2</label>
    </ligand>
</feature>
<dbReference type="KEGG" id="lgn:ABM34_05495"/>